<evidence type="ECO:0000313" key="3">
    <source>
        <dbReference type="Proteomes" id="UP000031327"/>
    </source>
</evidence>
<accession>A0A0C1MKF5</accession>
<feature type="chain" id="PRO_5002149382" description="Lipoprotein" evidence="1">
    <location>
        <begin position="21"/>
        <end position="133"/>
    </location>
</feature>
<comment type="caution">
    <text evidence="2">The sequence shown here is derived from an EMBL/GenBank/DDBJ whole genome shotgun (WGS) entry which is preliminary data.</text>
</comment>
<gene>
    <name evidence="2" type="ORF">JF50_24075</name>
</gene>
<evidence type="ECO:0000256" key="1">
    <source>
        <dbReference type="SAM" id="SignalP"/>
    </source>
</evidence>
<protein>
    <recommendedName>
        <fullName evidence="4">Lipoprotein</fullName>
    </recommendedName>
</protein>
<dbReference type="AlphaFoldDB" id="A0A0C1MKF5"/>
<dbReference type="Proteomes" id="UP000031327">
    <property type="component" value="Unassembled WGS sequence"/>
</dbReference>
<name>A0A0C1MKF5_9GAMM</name>
<reference evidence="2 3" key="1">
    <citation type="submission" date="2014-12" db="EMBL/GenBank/DDBJ databases">
        <title>Draft Genome Sequence of Pseudoalteromonas luteoviolacea HI1.</title>
        <authorList>
            <person name="Asahina A.Y."/>
            <person name="Hadfield M.G."/>
        </authorList>
    </citation>
    <scope>NUCLEOTIDE SEQUENCE [LARGE SCALE GENOMIC DNA]</scope>
    <source>
        <strain evidence="2 3">HI1</strain>
    </source>
</reference>
<feature type="signal peptide" evidence="1">
    <location>
        <begin position="1"/>
        <end position="20"/>
    </location>
</feature>
<proteinExistence type="predicted"/>
<keyword evidence="1" id="KW-0732">Signal</keyword>
<dbReference type="PROSITE" id="PS51257">
    <property type="entry name" value="PROKAR_LIPOPROTEIN"/>
    <property type="match status" value="1"/>
</dbReference>
<evidence type="ECO:0008006" key="4">
    <source>
        <dbReference type="Google" id="ProtNLM"/>
    </source>
</evidence>
<sequence>MDRKIMSRLFLLLLSTTLVACSTTSKPDYEVEQQTLHKRQNAQGKSEFAFIVTVKPTPQMELAKNKPISKKELEKFSEFKRVEESPELKLALEDQAVSLLQQALKKDGYCRAGYSIENVYWRQRSVQLRGYCL</sequence>
<organism evidence="2 3">
    <name type="scientific">Pseudoalteromonas luteoviolacea</name>
    <dbReference type="NCBI Taxonomy" id="43657"/>
    <lineage>
        <taxon>Bacteria</taxon>
        <taxon>Pseudomonadati</taxon>
        <taxon>Pseudomonadota</taxon>
        <taxon>Gammaproteobacteria</taxon>
        <taxon>Alteromonadales</taxon>
        <taxon>Pseudoalteromonadaceae</taxon>
        <taxon>Pseudoalteromonas</taxon>
    </lineage>
</organism>
<dbReference type="RefSeq" id="WP_039611813.1">
    <property type="nucleotide sequence ID" value="NZ_JWIC01000010.1"/>
</dbReference>
<dbReference type="OrthoDB" id="6313013at2"/>
<dbReference type="EMBL" id="JWIC01000010">
    <property type="protein sequence ID" value="KID54918.1"/>
    <property type="molecule type" value="Genomic_DNA"/>
</dbReference>
<evidence type="ECO:0000313" key="2">
    <source>
        <dbReference type="EMBL" id="KID54918.1"/>
    </source>
</evidence>